<evidence type="ECO:0000313" key="2">
    <source>
        <dbReference type="Proteomes" id="UP001428290"/>
    </source>
</evidence>
<keyword evidence="2" id="KW-1185">Reference proteome</keyword>
<accession>A0ABP9X0F0</accession>
<sequence length="104" mass="12525">MPIFIHFEFMWMPPRFGHPIPPYENMMTQIRWQHYMGYPENEIRSLKWEYFDYDLMTSQGYAKCRFLSDESLPEGWLEPGLFIELTSGGDRVLAIGRIVEERRT</sequence>
<name>A0ABP9X0F0_9CHLR</name>
<evidence type="ECO:0000313" key="1">
    <source>
        <dbReference type="EMBL" id="GAA5528918.1"/>
    </source>
</evidence>
<dbReference type="RefSeq" id="WP_345722538.1">
    <property type="nucleotide sequence ID" value="NZ_BAABRU010000009.1"/>
</dbReference>
<reference evidence="1 2" key="1">
    <citation type="submission" date="2024-02" db="EMBL/GenBank/DDBJ databases">
        <title>Herpetosiphon gulosus NBRC 112829.</title>
        <authorList>
            <person name="Ichikawa N."/>
            <person name="Katano-Makiyama Y."/>
            <person name="Hidaka K."/>
        </authorList>
    </citation>
    <scope>NUCLEOTIDE SEQUENCE [LARGE SCALE GENOMIC DNA]</scope>
    <source>
        <strain evidence="1 2">NBRC 112829</strain>
    </source>
</reference>
<comment type="caution">
    <text evidence="1">The sequence shown here is derived from an EMBL/GenBank/DDBJ whole genome shotgun (WGS) entry which is preliminary data.</text>
</comment>
<proteinExistence type="predicted"/>
<dbReference type="EMBL" id="BAABRU010000009">
    <property type="protein sequence ID" value="GAA5528918.1"/>
    <property type="molecule type" value="Genomic_DNA"/>
</dbReference>
<protein>
    <submittedName>
        <fullName evidence="1">Uncharacterized protein</fullName>
    </submittedName>
</protein>
<organism evidence="1 2">
    <name type="scientific">Herpetosiphon gulosus</name>
    <dbReference type="NCBI Taxonomy" id="1973496"/>
    <lineage>
        <taxon>Bacteria</taxon>
        <taxon>Bacillati</taxon>
        <taxon>Chloroflexota</taxon>
        <taxon>Chloroflexia</taxon>
        <taxon>Herpetosiphonales</taxon>
        <taxon>Herpetosiphonaceae</taxon>
        <taxon>Herpetosiphon</taxon>
    </lineage>
</organism>
<gene>
    <name evidence="1" type="ORF">Hgul01_02721</name>
</gene>
<dbReference type="Proteomes" id="UP001428290">
    <property type="component" value="Unassembled WGS sequence"/>
</dbReference>